<dbReference type="Proteomes" id="UP000681967">
    <property type="component" value="Unassembled WGS sequence"/>
</dbReference>
<comment type="caution">
    <text evidence="1">The sequence shown here is derived from an EMBL/GenBank/DDBJ whole genome shotgun (WGS) entry which is preliminary data.</text>
</comment>
<name>A0A8S2SDK8_9BILA</name>
<dbReference type="Proteomes" id="UP000676336">
    <property type="component" value="Unassembled WGS sequence"/>
</dbReference>
<proteinExistence type="predicted"/>
<reference evidence="1" key="1">
    <citation type="submission" date="2021-02" db="EMBL/GenBank/DDBJ databases">
        <authorList>
            <person name="Nowell W R."/>
        </authorList>
    </citation>
    <scope>NUCLEOTIDE SEQUENCE</scope>
</reference>
<gene>
    <name evidence="2" type="ORF">BYL167_LOCUS78502</name>
    <name evidence="1" type="ORF">SMN809_LOCUS22560</name>
</gene>
<evidence type="ECO:0008006" key="4">
    <source>
        <dbReference type="Google" id="ProtNLM"/>
    </source>
</evidence>
<evidence type="ECO:0000313" key="2">
    <source>
        <dbReference type="EMBL" id="CAF5177943.1"/>
    </source>
</evidence>
<accession>A0A8S2SDK8</accession>
<feature type="non-terminal residue" evidence="1">
    <location>
        <position position="89"/>
    </location>
</feature>
<evidence type="ECO:0000313" key="1">
    <source>
        <dbReference type="EMBL" id="CAF4217160.1"/>
    </source>
</evidence>
<dbReference type="AlphaFoldDB" id="A0A8S2SDK8"/>
<dbReference type="EMBL" id="CAJOBH010288234">
    <property type="protein sequence ID" value="CAF5177943.1"/>
    <property type="molecule type" value="Genomic_DNA"/>
</dbReference>
<dbReference type="SUPFAM" id="SSF48726">
    <property type="entry name" value="Immunoglobulin"/>
    <property type="match status" value="1"/>
</dbReference>
<evidence type="ECO:0000313" key="3">
    <source>
        <dbReference type="Proteomes" id="UP000676336"/>
    </source>
</evidence>
<dbReference type="InterPro" id="IPR013783">
    <property type="entry name" value="Ig-like_fold"/>
</dbReference>
<protein>
    <recommendedName>
        <fullName evidence="4">Immunoglobulin I-set domain-containing protein</fullName>
    </recommendedName>
</protein>
<dbReference type="Gene3D" id="2.60.40.10">
    <property type="entry name" value="Immunoglobulins"/>
    <property type="match status" value="1"/>
</dbReference>
<organism evidence="1 3">
    <name type="scientific">Rotaria magnacalcarata</name>
    <dbReference type="NCBI Taxonomy" id="392030"/>
    <lineage>
        <taxon>Eukaryota</taxon>
        <taxon>Metazoa</taxon>
        <taxon>Spiralia</taxon>
        <taxon>Gnathifera</taxon>
        <taxon>Rotifera</taxon>
        <taxon>Eurotatoria</taxon>
        <taxon>Bdelloidea</taxon>
        <taxon>Philodinida</taxon>
        <taxon>Philodinidae</taxon>
        <taxon>Rotaria</taxon>
    </lineage>
</organism>
<sequence>MKGNQFILNVNKTDFTDSGIYTALIDNGIEKLEVPVNMHIGVKPKVEAPKPANDQTCTIGQDTQISWKFSGIEKPHITWSFNGQPLEAN</sequence>
<dbReference type="InterPro" id="IPR036179">
    <property type="entry name" value="Ig-like_dom_sf"/>
</dbReference>
<dbReference type="EMBL" id="CAJOBI010021107">
    <property type="protein sequence ID" value="CAF4217160.1"/>
    <property type="molecule type" value="Genomic_DNA"/>
</dbReference>